<dbReference type="RefSeq" id="WP_136535059.1">
    <property type="nucleotide sequence ID" value="NZ_STGY01000054.1"/>
</dbReference>
<comment type="similarity">
    <text evidence="1 3">Belongs to the type-B carboxylesterase/lipase family.</text>
</comment>
<feature type="chain" id="PRO_5020981011" description="Carboxylic ester hydrolase" evidence="3">
    <location>
        <begin position="28"/>
        <end position="520"/>
    </location>
</feature>
<dbReference type="EC" id="3.1.1.-" evidence="3"/>
<keyword evidence="2 3" id="KW-0378">Hydrolase</keyword>
<dbReference type="Gene3D" id="3.40.50.1820">
    <property type="entry name" value="alpha/beta hydrolase"/>
    <property type="match status" value="1"/>
</dbReference>
<feature type="signal peptide" evidence="3">
    <location>
        <begin position="1"/>
        <end position="27"/>
    </location>
</feature>
<dbReference type="PANTHER" id="PTHR11559">
    <property type="entry name" value="CARBOXYLESTERASE"/>
    <property type="match status" value="1"/>
</dbReference>
<dbReference type="InterPro" id="IPR019826">
    <property type="entry name" value="Carboxylesterase_B_AS"/>
</dbReference>
<dbReference type="OrthoDB" id="3199405at2"/>
<dbReference type="InterPro" id="IPR029058">
    <property type="entry name" value="AB_hydrolase_fold"/>
</dbReference>
<protein>
    <recommendedName>
        <fullName evidence="3">Carboxylic ester hydrolase</fullName>
        <ecNumber evidence="3">3.1.1.-</ecNumber>
    </recommendedName>
</protein>
<evidence type="ECO:0000256" key="3">
    <source>
        <dbReference type="RuleBase" id="RU361235"/>
    </source>
</evidence>
<proteinExistence type="inferred from homology"/>
<organism evidence="5 6">
    <name type="scientific">Glycomyces buryatensis</name>
    <dbReference type="NCBI Taxonomy" id="2570927"/>
    <lineage>
        <taxon>Bacteria</taxon>
        <taxon>Bacillati</taxon>
        <taxon>Actinomycetota</taxon>
        <taxon>Actinomycetes</taxon>
        <taxon>Glycomycetales</taxon>
        <taxon>Glycomycetaceae</taxon>
        <taxon>Glycomyces</taxon>
    </lineage>
</organism>
<feature type="domain" description="Carboxylesterase type B" evidence="4">
    <location>
        <begin position="33"/>
        <end position="501"/>
    </location>
</feature>
<evidence type="ECO:0000313" key="6">
    <source>
        <dbReference type="Proteomes" id="UP000308760"/>
    </source>
</evidence>
<reference evidence="5 6" key="2">
    <citation type="submission" date="2019-05" db="EMBL/GenBank/DDBJ databases">
        <title>Glycomyces buryatensis sp. nov.</title>
        <authorList>
            <person name="Nikitina E."/>
        </authorList>
    </citation>
    <scope>NUCLEOTIDE SEQUENCE [LARGE SCALE GENOMIC DNA]</scope>
    <source>
        <strain evidence="5 6">18</strain>
    </source>
</reference>
<name>A0A4S8Q8X2_9ACTN</name>
<sequence length="520" mass="55200">MFTTSLKILAAALVGAVVLATAGVSYAETGDPSLVETSSGSLRGTVTEGHRTFLGIPYATPPVGDLRWRATEPVEPWTGIRDATEPGSMCPQADWQTGNPVAGSEDCLYLNVDAPLDPQGPVPVMVYLHGGGLISGQGATYDPTRIVEGSDVIVVTANYRLGALGFLAHPDLDDPYAGNFGLADQQEALRWVEENIADFGGDPGNVTLWGQSGGANAVCAQLAAPGAAALFDKAIVQSASCANTALTVEEAESRGTAMANELGCTDAAQALECLYEADLADFVPYRADEIGHVTRYRSDYPWFPVAGTEALPTQPLEALRSGAAADVPLIHGSTKDEARLAVAKTYVWPGNPVTAAQYPDIIEDLFGARDTQRILGKYPLDEFPTPSLALATLLTDYGGLVGTCSQLPALEAAEDGAPVYAYEFAQPLEEPETEFPQGARHGADDRYYFDNRSDPVPPTGDQLALADTLTGHFGTFAWTGDPGGGWDEYRRDNATSFAVDTIEPIRISEGHHCGFWIPRL</sequence>
<evidence type="ECO:0000313" key="5">
    <source>
        <dbReference type="EMBL" id="THV40863.1"/>
    </source>
</evidence>
<evidence type="ECO:0000256" key="2">
    <source>
        <dbReference type="ARBA" id="ARBA00022801"/>
    </source>
</evidence>
<keyword evidence="3" id="KW-0732">Signal</keyword>
<reference evidence="6" key="1">
    <citation type="submission" date="2019-04" db="EMBL/GenBank/DDBJ databases">
        <title>Nocardioides xinjiangensis sp. nov.</title>
        <authorList>
            <person name="Liu S."/>
        </authorList>
    </citation>
    <scope>NUCLEOTIDE SEQUENCE [LARGE SCALE GENOMIC DNA]</scope>
    <source>
        <strain evidence="6">18</strain>
    </source>
</reference>
<dbReference type="Pfam" id="PF00135">
    <property type="entry name" value="COesterase"/>
    <property type="match status" value="1"/>
</dbReference>
<dbReference type="PROSITE" id="PS00122">
    <property type="entry name" value="CARBOXYLESTERASE_B_1"/>
    <property type="match status" value="1"/>
</dbReference>
<dbReference type="EMBL" id="STGY01000054">
    <property type="protein sequence ID" value="THV40863.1"/>
    <property type="molecule type" value="Genomic_DNA"/>
</dbReference>
<keyword evidence="6" id="KW-1185">Reference proteome</keyword>
<accession>A0A4S8Q8X2</accession>
<dbReference type="InterPro" id="IPR050309">
    <property type="entry name" value="Type-B_Carboxylest/Lipase"/>
</dbReference>
<dbReference type="InterPro" id="IPR002018">
    <property type="entry name" value="CarbesteraseB"/>
</dbReference>
<dbReference type="AlphaFoldDB" id="A0A4S8Q8X2"/>
<dbReference type="SUPFAM" id="SSF53474">
    <property type="entry name" value="alpha/beta-Hydrolases"/>
    <property type="match status" value="1"/>
</dbReference>
<evidence type="ECO:0000259" key="4">
    <source>
        <dbReference type="Pfam" id="PF00135"/>
    </source>
</evidence>
<gene>
    <name evidence="5" type="ORF">FAB82_13490</name>
</gene>
<dbReference type="Proteomes" id="UP000308760">
    <property type="component" value="Unassembled WGS sequence"/>
</dbReference>
<comment type="caution">
    <text evidence="5">The sequence shown here is derived from an EMBL/GenBank/DDBJ whole genome shotgun (WGS) entry which is preliminary data.</text>
</comment>
<dbReference type="GO" id="GO:0016787">
    <property type="term" value="F:hydrolase activity"/>
    <property type="evidence" value="ECO:0007669"/>
    <property type="project" value="UniProtKB-KW"/>
</dbReference>
<evidence type="ECO:0000256" key="1">
    <source>
        <dbReference type="ARBA" id="ARBA00005964"/>
    </source>
</evidence>